<keyword evidence="15" id="KW-0969">Cilium</keyword>
<dbReference type="PRINTS" id="PR00950">
    <property type="entry name" value="TYPE3IMSPROT"/>
</dbReference>
<evidence type="ECO:0000256" key="3">
    <source>
        <dbReference type="ARBA" id="ARBA00021622"/>
    </source>
</evidence>
<dbReference type="PANTHER" id="PTHR30531">
    <property type="entry name" value="FLAGELLAR BIOSYNTHETIC PROTEIN FLHB"/>
    <property type="match status" value="1"/>
</dbReference>
<dbReference type="GO" id="GO:0005886">
    <property type="term" value="C:plasma membrane"/>
    <property type="evidence" value="ECO:0007669"/>
    <property type="project" value="UniProtKB-SubCell"/>
</dbReference>
<dbReference type="Proteomes" id="UP000245081">
    <property type="component" value="Unassembled WGS sequence"/>
</dbReference>
<feature type="transmembrane region" description="Helical" evidence="13">
    <location>
        <begin position="137"/>
        <end position="164"/>
    </location>
</feature>
<gene>
    <name evidence="13 15" type="primary">flhB</name>
    <name evidence="15" type="ORF">NMK_2916</name>
</gene>
<keyword evidence="6 13" id="KW-0812">Transmembrane</keyword>
<evidence type="ECO:0000256" key="10">
    <source>
        <dbReference type="ARBA" id="ARBA00023136"/>
    </source>
</evidence>
<keyword evidence="4 13" id="KW-0813">Transport</keyword>
<evidence type="ECO:0000256" key="4">
    <source>
        <dbReference type="ARBA" id="ARBA00022448"/>
    </source>
</evidence>
<accession>A0A2R5FF61</accession>
<dbReference type="AlphaFoldDB" id="A0A2R5FF61"/>
<dbReference type="FunFam" id="3.40.1690.10:FF:000001">
    <property type="entry name" value="Flagellar biosynthetic protein FlhB"/>
    <property type="match status" value="1"/>
</dbReference>
<dbReference type="Gene3D" id="3.40.1690.10">
    <property type="entry name" value="secretion proteins EscU"/>
    <property type="match status" value="1"/>
</dbReference>
<keyword evidence="11 13" id="KW-1006">Bacterial flagellum protein export</keyword>
<sequence>MAEDSDLERTESASPRRLEDARSKGNIPRSRELNTFAILIVGGTGLLMLGPKFSAGLLDLAQHWFTFDRSSLEHTDQLWSSFMDAVITVLMLFIPLMVVLIIAVLAAPMSIGGWLFSVEALEPDFGRLNPLKGITRMFSVTSLVELAKAVLKAVLVGSVGYWVVMSKQDEILSLVKEPVTGSIPHMAHMLAWTFILITGAMAFIVALDVPFQLWDYYRKLRMTKEEVRREAKESEGDPMLKGRIRAMQREAARKRMMSEVPKADVIVTNPTHYAVALVYRQGEMRAPRVVAKGSYLLAQRIRELGEENNVPILEAPPLARALYKHAELDQEIPTTLFSAVAEVLAYVYQLRSYNKEGGPMPQLPTDLPVPPGMDFEDDTA</sequence>
<evidence type="ECO:0000256" key="13">
    <source>
        <dbReference type="RuleBase" id="RU364091"/>
    </source>
</evidence>
<comment type="subcellular location">
    <subcellularLocation>
        <location evidence="1">Cell membrane</location>
        <topology evidence="1">Multi-pass membrane protein</topology>
    </subcellularLocation>
</comment>
<evidence type="ECO:0000256" key="2">
    <source>
        <dbReference type="ARBA" id="ARBA00010690"/>
    </source>
</evidence>
<dbReference type="EMBL" id="BDOQ01000018">
    <property type="protein sequence ID" value="GBG15313.1"/>
    <property type="molecule type" value="Genomic_DNA"/>
</dbReference>
<comment type="function">
    <text evidence="12 13">Required for formation of the rod structure in the basal body of the flagellar apparatus. Together with FliI and FliH, may constitute the export apparatus of flagellin.</text>
</comment>
<dbReference type="InterPro" id="IPR006136">
    <property type="entry name" value="FlhB"/>
</dbReference>
<feature type="region of interest" description="Disordered" evidence="14">
    <location>
        <begin position="357"/>
        <end position="380"/>
    </location>
</feature>
<evidence type="ECO:0000256" key="9">
    <source>
        <dbReference type="ARBA" id="ARBA00022989"/>
    </source>
</evidence>
<protein>
    <recommendedName>
        <fullName evidence="3 13">Flagellar biosynthetic protein FlhB</fullName>
    </recommendedName>
</protein>
<feature type="transmembrane region" description="Helical" evidence="13">
    <location>
        <begin position="33"/>
        <end position="50"/>
    </location>
</feature>
<feature type="compositionally biased region" description="Basic and acidic residues" evidence="14">
    <location>
        <begin position="7"/>
        <end position="23"/>
    </location>
</feature>
<evidence type="ECO:0000313" key="15">
    <source>
        <dbReference type="EMBL" id="GBG15313.1"/>
    </source>
</evidence>
<keyword evidence="15" id="KW-0282">Flagellum</keyword>
<evidence type="ECO:0000313" key="16">
    <source>
        <dbReference type="Proteomes" id="UP000245081"/>
    </source>
</evidence>
<keyword evidence="5 13" id="KW-1003">Cell membrane</keyword>
<dbReference type="Gene3D" id="6.10.250.2080">
    <property type="match status" value="1"/>
</dbReference>
<keyword evidence="10 13" id="KW-0472">Membrane</keyword>
<dbReference type="PANTHER" id="PTHR30531:SF12">
    <property type="entry name" value="FLAGELLAR BIOSYNTHETIC PROTEIN FLHB"/>
    <property type="match status" value="1"/>
</dbReference>
<dbReference type="GO" id="GO:0044780">
    <property type="term" value="P:bacterial-type flagellum assembly"/>
    <property type="evidence" value="ECO:0007669"/>
    <property type="project" value="InterPro"/>
</dbReference>
<feature type="transmembrane region" description="Helical" evidence="13">
    <location>
        <begin position="189"/>
        <end position="214"/>
    </location>
</feature>
<keyword evidence="15" id="KW-0966">Cell projection</keyword>
<comment type="similarity">
    <text evidence="2 13">Belongs to the type III secretion exporter family.</text>
</comment>
<dbReference type="GO" id="GO:0009306">
    <property type="term" value="P:protein secretion"/>
    <property type="evidence" value="ECO:0007669"/>
    <property type="project" value="InterPro"/>
</dbReference>
<dbReference type="OrthoDB" id="9807950at2"/>
<evidence type="ECO:0000256" key="14">
    <source>
        <dbReference type="SAM" id="MobiDB-lite"/>
    </source>
</evidence>
<evidence type="ECO:0000256" key="11">
    <source>
        <dbReference type="ARBA" id="ARBA00023225"/>
    </source>
</evidence>
<keyword evidence="7 13" id="KW-1005">Bacterial flagellum biogenesis</keyword>
<dbReference type="RefSeq" id="WP_109016472.1">
    <property type="nucleotide sequence ID" value="NZ_BDOQ01000018.1"/>
</dbReference>
<keyword evidence="16" id="KW-1185">Reference proteome</keyword>
<evidence type="ECO:0000256" key="1">
    <source>
        <dbReference type="ARBA" id="ARBA00004651"/>
    </source>
</evidence>
<feature type="transmembrane region" description="Helical" evidence="13">
    <location>
        <begin position="85"/>
        <end position="116"/>
    </location>
</feature>
<organism evidence="15 16">
    <name type="scientific">Novimethylophilus kurashikiensis</name>
    <dbReference type="NCBI Taxonomy" id="1825523"/>
    <lineage>
        <taxon>Bacteria</taxon>
        <taxon>Pseudomonadati</taxon>
        <taxon>Pseudomonadota</taxon>
        <taxon>Betaproteobacteria</taxon>
        <taxon>Nitrosomonadales</taxon>
        <taxon>Methylophilaceae</taxon>
        <taxon>Novimethylophilus</taxon>
    </lineage>
</organism>
<name>A0A2R5FF61_9PROT</name>
<reference evidence="15 16" key="1">
    <citation type="journal article" date="2018" name="Environ. Microbiol.">
        <title>Isolation and genomic characterization of Novimethylophilus kurashikiensis gen. nov. sp. nov., a new lanthanide-dependent methylotrophic species of Methylophilaceae.</title>
        <authorList>
            <person name="Lv H."/>
            <person name="Sahin N."/>
            <person name="Tani A."/>
        </authorList>
    </citation>
    <scope>NUCLEOTIDE SEQUENCE [LARGE SCALE GENOMIC DNA]</scope>
    <source>
        <strain evidence="15 16">La2-4</strain>
    </source>
</reference>
<evidence type="ECO:0000256" key="12">
    <source>
        <dbReference type="ARBA" id="ARBA00025078"/>
    </source>
</evidence>
<comment type="caution">
    <text evidence="15">The sequence shown here is derived from an EMBL/GenBank/DDBJ whole genome shotgun (WGS) entry which is preliminary data.</text>
</comment>
<evidence type="ECO:0000256" key="6">
    <source>
        <dbReference type="ARBA" id="ARBA00022692"/>
    </source>
</evidence>
<dbReference type="InterPro" id="IPR006135">
    <property type="entry name" value="T3SS_substrate_exporter"/>
</dbReference>
<feature type="region of interest" description="Disordered" evidence="14">
    <location>
        <begin position="1"/>
        <end position="24"/>
    </location>
</feature>
<keyword evidence="9 13" id="KW-1133">Transmembrane helix</keyword>
<proteinExistence type="inferred from homology"/>
<keyword evidence="8 13" id="KW-0653">Protein transport</keyword>
<evidence type="ECO:0000256" key="7">
    <source>
        <dbReference type="ARBA" id="ARBA00022795"/>
    </source>
</evidence>
<evidence type="ECO:0000256" key="5">
    <source>
        <dbReference type="ARBA" id="ARBA00022475"/>
    </source>
</evidence>
<dbReference type="Pfam" id="PF01312">
    <property type="entry name" value="Bac_export_2"/>
    <property type="match status" value="1"/>
</dbReference>
<evidence type="ECO:0000256" key="8">
    <source>
        <dbReference type="ARBA" id="ARBA00022927"/>
    </source>
</evidence>
<dbReference type="NCBIfam" id="TIGR00328">
    <property type="entry name" value="flhB"/>
    <property type="match status" value="1"/>
</dbReference>
<dbReference type="InterPro" id="IPR029025">
    <property type="entry name" value="T3SS_substrate_exporter_C"/>
</dbReference>
<dbReference type="SUPFAM" id="SSF160544">
    <property type="entry name" value="EscU C-terminal domain-like"/>
    <property type="match status" value="1"/>
</dbReference>